<dbReference type="EMBL" id="JAQIZT010000005">
    <property type="protein sequence ID" value="KAJ6995758.1"/>
    <property type="molecule type" value="Genomic_DNA"/>
</dbReference>
<organism evidence="1 2">
    <name type="scientific">Populus alba x Populus x berolinensis</name>
    <dbReference type="NCBI Taxonomy" id="444605"/>
    <lineage>
        <taxon>Eukaryota</taxon>
        <taxon>Viridiplantae</taxon>
        <taxon>Streptophyta</taxon>
        <taxon>Embryophyta</taxon>
        <taxon>Tracheophyta</taxon>
        <taxon>Spermatophyta</taxon>
        <taxon>Magnoliopsida</taxon>
        <taxon>eudicotyledons</taxon>
        <taxon>Gunneridae</taxon>
        <taxon>Pentapetalae</taxon>
        <taxon>rosids</taxon>
        <taxon>fabids</taxon>
        <taxon>Malpighiales</taxon>
        <taxon>Salicaceae</taxon>
        <taxon>Saliceae</taxon>
        <taxon>Populus</taxon>
    </lineage>
</organism>
<evidence type="ECO:0000313" key="1">
    <source>
        <dbReference type="EMBL" id="KAJ6995758.1"/>
    </source>
</evidence>
<protein>
    <submittedName>
        <fullName evidence="1">Uncharacterized protein</fullName>
    </submittedName>
</protein>
<gene>
    <name evidence="1" type="ORF">NC653_012580</name>
</gene>
<comment type="caution">
    <text evidence="1">The sequence shown here is derived from an EMBL/GenBank/DDBJ whole genome shotgun (WGS) entry which is preliminary data.</text>
</comment>
<keyword evidence="2" id="KW-1185">Reference proteome</keyword>
<proteinExistence type="predicted"/>
<reference evidence="1" key="1">
    <citation type="journal article" date="2023" name="Mol. Ecol. Resour.">
        <title>Chromosome-level genome assembly of a triploid poplar Populus alba 'Berolinensis'.</title>
        <authorList>
            <person name="Chen S."/>
            <person name="Yu Y."/>
            <person name="Wang X."/>
            <person name="Wang S."/>
            <person name="Zhang T."/>
            <person name="Zhou Y."/>
            <person name="He R."/>
            <person name="Meng N."/>
            <person name="Wang Y."/>
            <person name="Liu W."/>
            <person name="Liu Z."/>
            <person name="Liu J."/>
            <person name="Guo Q."/>
            <person name="Huang H."/>
            <person name="Sederoff R.R."/>
            <person name="Wang G."/>
            <person name="Qu G."/>
            <person name="Chen S."/>
        </authorList>
    </citation>
    <scope>NUCLEOTIDE SEQUENCE</scope>
    <source>
        <strain evidence="1">SC-2020</strain>
    </source>
</reference>
<sequence>MFIIFYALPQPTTKPFSSSCHFWLWGAHGKLHLSLDSLSHLPLLEGNLLFLAI</sequence>
<accession>A0AAD6QSQ1</accession>
<dbReference type="AlphaFoldDB" id="A0AAD6QSQ1"/>
<evidence type="ECO:0000313" key="2">
    <source>
        <dbReference type="Proteomes" id="UP001164929"/>
    </source>
</evidence>
<name>A0AAD6QSQ1_9ROSI</name>
<dbReference type="Proteomes" id="UP001164929">
    <property type="component" value="Chromosome 5"/>
</dbReference>